<dbReference type="InParanoid" id="A0A6P7G0T7"/>
<name>A0A6P7G0T7_DIAVI</name>
<proteinExistence type="predicted"/>
<feature type="region of interest" description="Disordered" evidence="1">
    <location>
        <begin position="1"/>
        <end position="22"/>
    </location>
</feature>
<reference evidence="4" key="1">
    <citation type="submission" date="2025-04" db="UniProtKB">
        <authorList>
            <consortium name="RefSeq"/>
        </authorList>
    </citation>
    <scope>IDENTIFICATION</scope>
    <source>
        <tissue evidence="4">Whole insect</tissue>
    </source>
</reference>
<evidence type="ECO:0000256" key="1">
    <source>
        <dbReference type="SAM" id="MobiDB-lite"/>
    </source>
</evidence>
<organism evidence="4">
    <name type="scientific">Diabrotica virgifera virgifera</name>
    <name type="common">western corn rootworm</name>
    <dbReference type="NCBI Taxonomy" id="50390"/>
    <lineage>
        <taxon>Eukaryota</taxon>
        <taxon>Metazoa</taxon>
        <taxon>Ecdysozoa</taxon>
        <taxon>Arthropoda</taxon>
        <taxon>Hexapoda</taxon>
        <taxon>Insecta</taxon>
        <taxon>Pterygota</taxon>
        <taxon>Neoptera</taxon>
        <taxon>Endopterygota</taxon>
        <taxon>Coleoptera</taxon>
        <taxon>Polyphaga</taxon>
        <taxon>Cucujiformia</taxon>
        <taxon>Chrysomeloidea</taxon>
        <taxon>Chrysomelidae</taxon>
        <taxon>Galerucinae</taxon>
        <taxon>Diabroticina</taxon>
        <taxon>Diabroticites</taxon>
        <taxon>Diabrotica</taxon>
    </lineage>
</organism>
<feature type="region of interest" description="Disordered" evidence="1">
    <location>
        <begin position="48"/>
        <end position="73"/>
    </location>
</feature>
<dbReference type="RefSeq" id="XP_028142504.1">
    <property type="nucleotide sequence ID" value="XM_028286703.1"/>
</dbReference>
<accession>A0A6P7G0T7</accession>
<gene>
    <name evidence="4" type="primary">LOC114336352</name>
</gene>
<evidence type="ECO:0000313" key="2">
    <source>
        <dbReference type="EnsemblMetazoa" id="XP_028142504.1"/>
    </source>
</evidence>
<reference evidence="2" key="2">
    <citation type="submission" date="2025-05" db="UniProtKB">
        <authorList>
            <consortium name="EnsemblMetazoa"/>
        </authorList>
    </citation>
    <scope>IDENTIFICATION</scope>
</reference>
<dbReference type="Proteomes" id="UP001652700">
    <property type="component" value="Unplaced"/>
</dbReference>
<dbReference type="KEGG" id="dvv:114336352"/>
<evidence type="ECO:0000313" key="3">
    <source>
        <dbReference type="Proteomes" id="UP001652700"/>
    </source>
</evidence>
<protein>
    <submittedName>
        <fullName evidence="4">Uncharacterized protein LOC114336352</fullName>
    </submittedName>
</protein>
<dbReference type="EnsemblMetazoa" id="XM_028286703.2">
    <property type="protein sequence ID" value="XP_028142504.1"/>
    <property type="gene ID" value="LOC114336352"/>
</dbReference>
<dbReference type="GeneID" id="114336352"/>
<evidence type="ECO:0000313" key="4">
    <source>
        <dbReference type="RefSeq" id="XP_028142504.1"/>
    </source>
</evidence>
<sequence length="148" mass="17104">MKSLEKNETPKATKKDDTKIKEVPETSDLKSIVTRLNKLEEDMKAIRKMVDKKTDKRSTNERSKSPVEESEPLKYEESVIQNLESFICGGIQGYDVKRRGRRRMNLMKQDGVLVIEAQILDISVLPFINLLTGNYQRSSHENEIRHVV</sequence>
<dbReference type="AlphaFoldDB" id="A0A6P7G0T7"/>
<keyword evidence="3" id="KW-1185">Reference proteome</keyword>